<sequence length="357" mass="41336">DQTPLNFFHFPWKNGARSPKLLLLTVDEIESWRGLKDEKCYKPIDEKLGKRKRQTKYMDKCPEIERILKKPGMRSTKNVLIFNGNITTPVRHEKSTFIVNNTCAFDSVVFAIGISYTDHFNYKNYIDESNNRFLNFIKDLSCYGSTAKIYRQRAILLQEIFPIDTSIQKLKLINAECNVTKIINELLKDEPSNEEALICTSENCPRNSITRASPIIMFTMDEYRKLNKEGIKSLQDILKSYINSKLTICRMDSCGGETTLIRTLKNHLFIDVESYSPGEVFQCYLQELPEMLNLENKEFKLTAAIAHVPGHYITYVLRLSGSWEQHNDLEKKVKNVSAKNTLITHHIIMYVKLSNID</sequence>
<dbReference type="InterPro" id="IPR038765">
    <property type="entry name" value="Papain-like_cys_pep_sf"/>
</dbReference>
<proteinExistence type="predicted"/>
<dbReference type="SUPFAM" id="SSF54001">
    <property type="entry name" value="Cysteine proteinases"/>
    <property type="match status" value="1"/>
</dbReference>
<comment type="caution">
    <text evidence="1">The sequence shown here is derived from an EMBL/GenBank/DDBJ whole genome shotgun (WGS) entry which is preliminary data.</text>
</comment>
<reference evidence="1 2" key="1">
    <citation type="submission" date="2019-08" db="EMBL/GenBank/DDBJ databases">
        <title>Whole genome of Aphis craccivora.</title>
        <authorList>
            <person name="Voronova N.V."/>
            <person name="Shulinski R.S."/>
            <person name="Bandarenka Y.V."/>
            <person name="Zhorov D.G."/>
            <person name="Warner D."/>
        </authorList>
    </citation>
    <scope>NUCLEOTIDE SEQUENCE [LARGE SCALE GENOMIC DNA]</scope>
    <source>
        <strain evidence="1">180601</strain>
        <tissue evidence="1">Whole Body</tissue>
    </source>
</reference>
<dbReference type="EMBL" id="VUJU01014880">
    <property type="protein sequence ID" value="KAF0699342.1"/>
    <property type="molecule type" value="Genomic_DNA"/>
</dbReference>
<gene>
    <name evidence="1" type="ORF">FWK35_00037285</name>
</gene>
<evidence type="ECO:0000313" key="1">
    <source>
        <dbReference type="EMBL" id="KAF0699342.1"/>
    </source>
</evidence>
<evidence type="ECO:0008006" key="3">
    <source>
        <dbReference type="Google" id="ProtNLM"/>
    </source>
</evidence>
<dbReference type="Proteomes" id="UP000478052">
    <property type="component" value="Unassembled WGS sequence"/>
</dbReference>
<name>A0A6G0VN63_APHCR</name>
<evidence type="ECO:0000313" key="2">
    <source>
        <dbReference type="Proteomes" id="UP000478052"/>
    </source>
</evidence>
<organism evidence="1 2">
    <name type="scientific">Aphis craccivora</name>
    <name type="common">Cowpea aphid</name>
    <dbReference type="NCBI Taxonomy" id="307492"/>
    <lineage>
        <taxon>Eukaryota</taxon>
        <taxon>Metazoa</taxon>
        <taxon>Ecdysozoa</taxon>
        <taxon>Arthropoda</taxon>
        <taxon>Hexapoda</taxon>
        <taxon>Insecta</taxon>
        <taxon>Pterygota</taxon>
        <taxon>Neoptera</taxon>
        <taxon>Paraneoptera</taxon>
        <taxon>Hemiptera</taxon>
        <taxon>Sternorrhyncha</taxon>
        <taxon>Aphidomorpha</taxon>
        <taxon>Aphidoidea</taxon>
        <taxon>Aphididae</taxon>
        <taxon>Aphidini</taxon>
        <taxon>Aphis</taxon>
        <taxon>Aphis</taxon>
    </lineage>
</organism>
<feature type="non-terminal residue" evidence="1">
    <location>
        <position position="1"/>
    </location>
</feature>
<keyword evidence="2" id="KW-1185">Reference proteome</keyword>
<protein>
    <recommendedName>
        <fullName evidence="3">NOF-FB transposable element protein</fullName>
    </recommendedName>
</protein>
<dbReference type="OrthoDB" id="10055366at2759"/>
<accession>A0A6G0VN63</accession>
<dbReference type="AlphaFoldDB" id="A0A6G0VN63"/>